<comment type="caution">
    <text evidence="2">The sequence shown here is derived from an EMBL/GenBank/DDBJ whole genome shotgun (WGS) entry which is preliminary data.</text>
</comment>
<dbReference type="InterPro" id="IPR017896">
    <property type="entry name" value="4Fe4S_Fe-S-bd"/>
</dbReference>
<reference evidence="2" key="1">
    <citation type="journal article" date="2014" name="Nucleic Acids Res.">
        <title>The evolutionary dynamics of variant antigen genes in Babesia reveal a history of genomic innovation underlying host-parasite interaction.</title>
        <authorList>
            <person name="Jackson A.P."/>
            <person name="Otto T.D."/>
            <person name="Darby A."/>
            <person name="Ramaprasad A."/>
            <person name="Xia D."/>
            <person name="Echaide I.E."/>
            <person name="Farber M."/>
            <person name="Gahlot S."/>
            <person name="Gamble J."/>
            <person name="Gupta D."/>
            <person name="Gupta Y."/>
            <person name="Jackson L."/>
            <person name="Malandrin L."/>
            <person name="Malas T.B."/>
            <person name="Moussa E."/>
            <person name="Nair M."/>
            <person name="Reid A.J."/>
            <person name="Sanders M."/>
            <person name="Sharma J."/>
            <person name="Tracey A."/>
            <person name="Quail M.A."/>
            <person name="Weir W."/>
            <person name="Wastling J.M."/>
            <person name="Hall N."/>
            <person name="Willadsen P."/>
            <person name="Lingelbach K."/>
            <person name="Shiels B."/>
            <person name="Tait A."/>
            <person name="Berriman M."/>
            <person name="Allred D.R."/>
            <person name="Pain A."/>
        </authorList>
    </citation>
    <scope>NUCLEOTIDE SEQUENCE</scope>
    <source>
        <strain evidence="2">1802A</strain>
    </source>
</reference>
<gene>
    <name evidence="2" type="ORF">X943_001580</name>
</gene>
<protein>
    <recommendedName>
        <fullName evidence="1">4Fe-4S ferredoxin-type domain-containing protein</fullName>
    </recommendedName>
</protein>
<evidence type="ECO:0000259" key="1">
    <source>
        <dbReference type="PROSITE" id="PS51379"/>
    </source>
</evidence>
<dbReference type="PROSITE" id="PS51379">
    <property type="entry name" value="4FE4S_FER_2"/>
    <property type="match status" value="1"/>
</dbReference>
<dbReference type="Proteomes" id="UP001195914">
    <property type="component" value="Unassembled WGS sequence"/>
</dbReference>
<accession>A0AAD9G6Y4</accession>
<reference evidence="2" key="2">
    <citation type="submission" date="2021-05" db="EMBL/GenBank/DDBJ databases">
        <authorList>
            <person name="Pain A."/>
        </authorList>
    </citation>
    <scope>NUCLEOTIDE SEQUENCE</scope>
    <source>
        <strain evidence="2">1802A</strain>
    </source>
</reference>
<feature type="domain" description="4Fe-4S ferredoxin-type" evidence="1">
    <location>
        <begin position="309"/>
        <end position="340"/>
    </location>
</feature>
<organism evidence="2 3">
    <name type="scientific">Babesia divergens</name>
    <dbReference type="NCBI Taxonomy" id="32595"/>
    <lineage>
        <taxon>Eukaryota</taxon>
        <taxon>Sar</taxon>
        <taxon>Alveolata</taxon>
        <taxon>Apicomplexa</taxon>
        <taxon>Aconoidasida</taxon>
        <taxon>Piroplasmida</taxon>
        <taxon>Babesiidae</taxon>
        <taxon>Babesia</taxon>
    </lineage>
</organism>
<evidence type="ECO:0000313" key="2">
    <source>
        <dbReference type="EMBL" id="KAK1932957.1"/>
    </source>
</evidence>
<name>A0AAD9G6Y4_BABDI</name>
<dbReference type="AlphaFoldDB" id="A0AAD9G6Y4"/>
<sequence>MKSDNCAWQDKYQPCSEKLKCSSIKRGRHLVATEDSAGHIDDVMSQPARDDAFLTDTSIASSLTSGSVTDLPMQMRRGKHGRLDNRGRTDKRTQYADVPPNKRSLWQFSVYQQLELLDELLCSLGQCYPRWKHRRFGLQRFYCHKFNIHFNAECRSNYIRLMSKMWDGFESTGIKSWRSSSIWLQLLTQEYQLHLGNRNHREQHQEYSNSPRVEELLQQLDEVASCFCSDRCAMDFMRHSSYWGNSDSCTFTRDDETLKQAIGECFASAEDIKQTANASKISTIVSYYKERGFIHNFTRPYEYKTKVITTPAFNRSVVCLGCGRICWCMCERKIFRLQGKEISRTEPEHNSTQTSDTEPEEITDIHEFVNTLHHKKQIVHHHVAQTAITVSHSRQLDGGVVYCYNANEGLDESLEDVQPQTELKKQLLRATVLRGSLDDVFMAITPRKCDMSIVGLTTEITSEWKTVPPYRSWRKCWWRLVNEEAFDKSDANVKPFVSRALERLDALGNVRYNLDYGCIAVGYIQRRARVCSYWRHFYVSKLGLWKAFTRAVEYNLMMSTLPLELQLDSKTMHWTVCKCHQGDMFRKSFSAMKHGLIRGYGMALMWYESFLRELKVTTTQNSDIDDESDVGCDDFDEQLFLKTDSRLYEGVNTVEGAFVAARKRKIVLAGTRGYDEIKGMASRTGFSVPDTKGIVLVKEHLMLDHNLWYKDLAHLFPSVNQDIFAPTEPAQLSTLRNLLNHYPDLRDYFTLAIKHLDECVYTLKMCVNNTLTKGSMEMVEPILQINDDKKLADVIPQVPMQWVSFHRNSDSWTCVLECKVCLTCAPRTCVQQESCVKFQNSKEVIDLLCKKFSPCSVKYSAHPFYKDSPGNTTEAREVLDDCFIAGFSVQKFGFNGAKALATEFRKRFVQIVYSSMKYDGSFSEALLGIIAEEIGLLTSTDAYILPNKANEDQRQSLINSLLCGVCSTFGDRMQHKNGTVLLKQLVKSSVPGKRLCEVFALGQMAYAILHDVKLDIKFCNVHMAWVVWWLDCMQQKRVMFYRVEDLINVTSLEEELADLEKQWMAAISAHVEYQHQCARDTYQPDFLHRFEEAFRHLTSIADSRQEFKLIKRLWQINRNEPGDMVAQEVNSHSFALTDAIIFPFGALHDEGTPPLSETE</sequence>
<evidence type="ECO:0000313" key="3">
    <source>
        <dbReference type="Proteomes" id="UP001195914"/>
    </source>
</evidence>
<dbReference type="EMBL" id="JAHBMH010000073">
    <property type="protein sequence ID" value="KAK1932957.1"/>
    <property type="molecule type" value="Genomic_DNA"/>
</dbReference>
<keyword evidence="3" id="KW-1185">Reference proteome</keyword>
<proteinExistence type="predicted"/>